<name>A0ABW0BDL3_9ACTN</name>
<dbReference type="EMBL" id="JBHSKD010000002">
    <property type="protein sequence ID" value="MFC5175395.1"/>
    <property type="molecule type" value="Genomic_DNA"/>
</dbReference>
<evidence type="ECO:0000313" key="4">
    <source>
        <dbReference type="Proteomes" id="UP001596087"/>
    </source>
</evidence>
<accession>A0ABW0BDL3</accession>
<keyword evidence="4" id="KW-1185">Reference proteome</keyword>
<comment type="catalytic activity">
    <reaction evidence="2">
        <text>oxidized coenzyme F420-(gamma-L-Glu)(n) + a quinol + H(+) = reduced coenzyme F420-(gamma-L-Glu)(n) + a quinone</text>
        <dbReference type="Rhea" id="RHEA:39663"/>
        <dbReference type="Rhea" id="RHEA-COMP:12939"/>
        <dbReference type="Rhea" id="RHEA-COMP:14378"/>
        <dbReference type="ChEBI" id="CHEBI:15378"/>
        <dbReference type="ChEBI" id="CHEBI:24646"/>
        <dbReference type="ChEBI" id="CHEBI:132124"/>
        <dbReference type="ChEBI" id="CHEBI:133980"/>
        <dbReference type="ChEBI" id="CHEBI:139511"/>
    </reaction>
</comment>
<proteinExistence type="inferred from homology"/>
<dbReference type="Proteomes" id="UP001596087">
    <property type="component" value="Unassembled WGS sequence"/>
</dbReference>
<evidence type="ECO:0000256" key="2">
    <source>
        <dbReference type="ARBA" id="ARBA00049106"/>
    </source>
</evidence>
<protein>
    <submittedName>
        <fullName evidence="3">Nitroreductase/quinone reductase family protein</fullName>
    </submittedName>
</protein>
<dbReference type="Pfam" id="PF04075">
    <property type="entry name" value="F420H2_quin_red"/>
    <property type="match status" value="1"/>
</dbReference>
<dbReference type="InterPro" id="IPR012349">
    <property type="entry name" value="Split_barrel_FMN-bd"/>
</dbReference>
<evidence type="ECO:0000256" key="1">
    <source>
        <dbReference type="ARBA" id="ARBA00008710"/>
    </source>
</evidence>
<dbReference type="RefSeq" id="WP_378586090.1">
    <property type="nucleotide sequence ID" value="NZ_JBHSKD010000002.1"/>
</dbReference>
<evidence type="ECO:0000313" key="3">
    <source>
        <dbReference type="EMBL" id="MFC5175395.1"/>
    </source>
</evidence>
<dbReference type="PANTHER" id="PTHR39428:SF1">
    <property type="entry name" value="F420H(2)-DEPENDENT QUINONE REDUCTASE RV1261C"/>
    <property type="match status" value="1"/>
</dbReference>
<gene>
    <name evidence="3" type="ORF">ACFPGP_01845</name>
</gene>
<dbReference type="PANTHER" id="PTHR39428">
    <property type="entry name" value="F420H(2)-DEPENDENT QUINONE REDUCTASE RV1261C"/>
    <property type="match status" value="1"/>
</dbReference>
<reference evidence="4" key="1">
    <citation type="journal article" date="2019" name="Int. J. Syst. Evol. Microbiol.">
        <title>The Global Catalogue of Microorganisms (GCM) 10K type strain sequencing project: providing services to taxonomists for standard genome sequencing and annotation.</title>
        <authorList>
            <consortium name="The Broad Institute Genomics Platform"/>
            <consortium name="The Broad Institute Genome Sequencing Center for Infectious Disease"/>
            <person name="Wu L."/>
            <person name="Ma J."/>
        </authorList>
    </citation>
    <scope>NUCLEOTIDE SEQUENCE [LARGE SCALE GENOMIC DNA]</scope>
    <source>
        <strain evidence="4">DFY41</strain>
    </source>
</reference>
<dbReference type="Gene3D" id="2.30.110.10">
    <property type="entry name" value="Electron Transport, Fmn-binding Protein, Chain A"/>
    <property type="match status" value="1"/>
</dbReference>
<dbReference type="NCBIfam" id="TIGR00026">
    <property type="entry name" value="hi_GC_TIGR00026"/>
    <property type="match status" value="1"/>
</dbReference>
<comment type="similarity">
    <text evidence="1">Belongs to the F420H(2)-dependent quinone reductase family.</text>
</comment>
<dbReference type="InterPro" id="IPR004378">
    <property type="entry name" value="F420H2_quin_Rdtase"/>
</dbReference>
<sequence length="157" mass="17703">MAEGNRPARLPPRWFIVTFWKVHRTLNKMSGGRRFLWKPGGRRGWGALRLTTVGRRSGQERSVILGYLEDGPDLVVLAMNGWGPAEPAWWLNLQAHPSALARLHGQPEQRVVAHAAEGAERERLWERWREVDEGLDEYAARRPSPTAVVVLSPEAAA</sequence>
<organism evidence="3 4">
    <name type="scientific">Nocardioides taihuensis</name>
    <dbReference type="NCBI Taxonomy" id="1835606"/>
    <lineage>
        <taxon>Bacteria</taxon>
        <taxon>Bacillati</taxon>
        <taxon>Actinomycetota</taxon>
        <taxon>Actinomycetes</taxon>
        <taxon>Propionibacteriales</taxon>
        <taxon>Nocardioidaceae</taxon>
        <taxon>Nocardioides</taxon>
    </lineage>
</organism>
<comment type="caution">
    <text evidence="3">The sequence shown here is derived from an EMBL/GenBank/DDBJ whole genome shotgun (WGS) entry which is preliminary data.</text>
</comment>